<organism evidence="8 9">
    <name type="scientific">Aetokthonos hydrillicola Thurmond2011</name>
    <dbReference type="NCBI Taxonomy" id="2712845"/>
    <lineage>
        <taxon>Bacteria</taxon>
        <taxon>Bacillati</taxon>
        <taxon>Cyanobacteriota</taxon>
        <taxon>Cyanophyceae</taxon>
        <taxon>Nostocales</taxon>
        <taxon>Hapalosiphonaceae</taxon>
        <taxon>Aetokthonos</taxon>
    </lineage>
</organism>
<accession>A0AAP5M8J6</accession>
<name>A0AAP5M8J6_9CYAN</name>
<protein>
    <submittedName>
        <fullName evidence="8">LapA family protein</fullName>
    </submittedName>
</protein>
<evidence type="ECO:0000313" key="9">
    <source>
        <dbReference type="Proteomes" id="UP000667802"/>
    </source>
</evidence>
<sequence length="115" mass="13081">MRQFNFVIIFILCLGFGLFTIENTKLVTIYLVPGLQVEAPMAVLLLLTFGIGAVFAWLFSIWTRLQRLLVYTQKTRRQNAQIKDLESKVSHYQAEIQSLQLALPPSNDNAQPVAQ</sequence>
<evidence type="ECO:0000256" key="6">
    <source>
        <dbReference type="SAM" id="Phobius"/>
    </source>
</evidence>
<keyword evidence="9" id="KW-1185">Reference proteome</keyword>
<keyword evidence="5" id="KW-0175">Coiled coil</keyword>
<dbReference type="InterPro" id="IPR010445">
    <property type="entry name" value="LapA_dom"/>
</dbReference>
<feature type="transmembrane region" description="Helical" evidence="6">
    <location>
        <begin position="39"/>
        <end position="59"/>
    </location>
</feature>
<keyword evidence="1" id="KW-1003">Cell membrane</keyword>
<evidence type="ECO:0000256" key="2">
    <source>
        <dbReference type="ARBA" id="ARBA00022692"/>
    </source>
</evidence>
<evidence type="ECO:0000313" key="8">
    <source>
        <dbReference type="EMBL" id="MDR9894797.1"/>
    </source>
</evidence>
<dbReference type="RefSeq" id="WP_208351776.1">
    <property type="nucleotide sequence ID" value="NZ_JAALHA020000003.1"/>
</dbReference>
<dbReference type="Pfam" id="PF06305">
    <property type="entry name" value="LapA_dom"/>
    <property type="match status" value="1"/>
</dbReference>
<keyword evidence="4 6" id="KW-0472">Membrane</keyword>
<evidence type="ECO:0000259" key="7">
    <source>
        <dbReference type="Pfam" id="PF06305"/>
    </source>
</evidence>
<gene>
    <name evidence="8" type="ORF">G7B40_009490</name>
</gene>
<dbReference type="AlphaFoldDB" id="A0AAP5M8J6"/>
<evidence type="ECO:0000256" key="5">
    <source>
        <dbReference type="SAM" id="Coils"/>
    </source>
</evidence>
<feature type="coiled-coil region" evidence="5">
    <location>
        <begin position="75"/>
        <end position="102"/>
    </location>
</feature>
<dbReference type="Proteomes" id="UP000667802">
    <property type="component" value="Unassembled WGS sequence"/>
</dbReference>
<reference evidence="9" key="1">
    <citation type="journal article" date="2021" name="Science">
        <title>Hunting the eagle killer: A cyanobacterial neurotoxin causes vacuolar myelinopathy.</title>
        <authorList>
            <person name="Breinlinger S."/>
            <person name="Phillips T.J."/>
            <person name="Haram B.N."/>
            <person name="Mares J."/>
            <person name="Martinez Yerena J.A."/>
            <person name="Hrouzek P."/>
            <person name="Sobotka R."/>
            <person name="Henderson W.M."/>
            <person name="Schmieder P."/>
            <person name="Williams S.M."/>
            <person name="Lauderdale J.D."/>
            <person name="Wilde H.D."/>
            <person name="Gerrin W."/>
            <person name="Kust A."/>
            <person name="Washington J.W."/>
            <person name="Wagner C."/>
            <person name="Geier B."/>
            <person name="Liebeke M."/>
            <person name="Enke H."/>
            <person name="Niedermeyer T.H.J."/>
            <person name="Wilde S.B."/>
        </authorList>
    </citation>
    <scope>NUCLEOTIDE SEQUENCE [LARGE SCALE GENOMIC DNA]</scope>
    <source>
        <strain evidence="9">Thurmond2011</strain>
    </source>
</reference>
<evidence type="ECO:0000256" key="4">
    <source>
        <dbReference type="ARBA" id="ARBA00023136"/>
    </source>
</evidence>
<keyword evidence="3 6" id="KW-1133">Transmembrane helix</keyword>
<comment type="caution">
    <text evidence="8">The sequence shown here is derived from an EMBL/GenBank/DDBJ whole genome shotgun (WGS) entry which is preliminary data.</text>
</comment>
<keyword evidence="2 6" id="KW-0812">Transmembrane</keyword>
<evidence type="ECO:0000256" key="1">
    <source>
        <dbReference type="ARBA" id="ARBA00022475"/>
    </source>
</evidence>
<dbReference type="EMBL" id="JAALHA020000003">
    <property type="protein sequence ID" value="MDR9894797.1"/>
    <property type="molecule type" value="Genomic_DNA"/>
</dbReference>
<proteinExistence type="predicted"/>
<dbReference type="GO" id="GO:0005886">
    <property type="term" value="C:plasma membrane"/>
    <property type="evidence" value="ECO:0007669"/>
    <property type="project" value="InterPro"/>
</dbReference>
<evidence type="ECO:0000256" key="3">
    <source>
        <dbReference type="ARBA" id="ARBA00022989"/>
    </source>
</evidence>
<feature type="domain" description="Lipopolysaccharide assembly protein A" evidence="7">
    <location>
        <begin position="22"/>
        <end position="93"/>
    </location>
</feature>